<evidence type="ECO:0000313" key="5">
    <source>
        <dbReference type="Proteomes" id="UP000504606"/>
    </source>
</evidence>
<sequence>MRALKPITDNVPKPRRLNTLRKKRVELKLEERVEIANRLEAGEKAWKLADAFDVSYDTIRRYRRQVRSTKQFLSTCRNKARKRTRKVKYDVIDAKVHSWVLEKRAQGHILPGPLIQEKAVLLGESLGLETFKASNGWFQKFKKRHGVRVLHIEGERLTANEIEARAFIGNFEEELEKFDMRDVYNFDESGLFWKSVPTRTYVHAGETRADGAKVRKDRVTIGVCANATGSHKLPLLMIGKAKHPRALKAYWNHFEKMRIIYKHQSSSWITAEIYTDWIRNYFIPLVEQRQKTEGRSGEILLLVDNCAAHKLVGEEADIAAIKEKVKIWFLPPNTTSLIQPMDQGIIIKLKRCFQKRFLRKVLECDEGLTAFYKGYNLNDCVNMVADSWGELTVANLRNAWRKLLPTTLPPLPPGSDIMNLTPETDTIVELLHKASGGITRDEVNEWLIDLNEGEAQVTGPDGPSRALDCEGMSGGEDEDSGDKEDKTDKEDNEDWEEWVKRVDKEEWKERDEEVEETGPLLECFIGN</sequence>
<dbReference type="KEGG" id="foc:127751341"/>
<feature type="domain" description="HTH CENPB-type" evidence="4">
    <location>
        <begin position="80"/>
        <end position="151"/>
    </location>
</feature>
<dbReference type="AlphaFoldDB" id="A0A9C6X7L6"/>
<feature type="region of interest" description="Disordered" evidence="3">
    <location>
        <begin position="453"/>
        <end position="527"/>
    </location>
</feature>
<dbReference type="Pfam" id="PF03184">
    <property type="entry name" value="DDE_1"/>
    <property type="match status" value="1"/>
</dbReference>
<name>A0A9C6X7L6_FRAOC</name>
<gene>
    <name evidence="6" type="primary">LOC127751341</name>
</gene>
<dbReference type="InterPro" id="IPR050863">
    <property type="entry name" value="CenT-Element_Derived"/>
</dbReference>
<dbReference type="InterPro" id="IPR006600">
    <property type="entry name" value="HTH_CenpB_DNA-bd_dom"/>
</dbReference>
<reference evidence="6" key="1">
    <citation type="submission" date="2025-08" db="UniProtKB">
        <authorList>
            <consortium name="RefSeq"/>
        </authorList>
    </citation>
    <scope>IDENTIFICATION</scope>
    <source>
        <tissue evidence="6">Whole organism</tissue>
    </source>
</reference>
<evidence type="ECO:0000256" key="1">
    <source>
        <dbReference type="ARBA" id="ARBA00004123"/>
    </source>
</evidence>
<organism evidence="5 6">
    <name type="scientific">Frankliniella occidentalis</name>
    <name type="common">Western flower thrips</name>
    <name type="synonym">Euthrips occidentalis</name>
    <dbReference type="NCBI Taxonomy" id="133901"/>
    <lineage>
        <taxon>Eukaryota</taxon>
        <taxon>Metazoa</taxon>
        <taxon>Ecdysozoa</taxon>
        <taxon>Arthropoda</taxon>
        <taxon>Hexapoda</taxon>
        <taxon>Insecta</taxon>
        <taxon>Pterygota</taxon>
        <taxon>Neoptera</taxon>
        <taxon>Paraneoptera</taxon>
        <taxon>Thysanoptera</taxon>
        <taxon>Terebrantia</taxon>
        <taxon>Thripoidea</taxon>
        <taxon>Thripidae</taxon>
        <taxon>Frankliniella</taxon>
    </lineage>
</organism>
<evidence type="ECO:0000256" key="2">
    <source>
        <dbReference type="ARBA" id="ARBA00023125"/>
    </source>
</evidence>
<evidence type="ECO:0000259" key="4">
    <source>
        <dbReference type="PROSITE" id="PS51253"/>
    </source>
</evidence>
<keyword evidence="2" id="KW-0238">DNA-binding</keyword>
<dbReference type="InterPro" id="IPR009057">
    <property type="entry name" value="Homeodomain-like_sf"/>
</dbReference>
<accession>A0A9C6X7L6</accession>
<dbReference type="PANTHER" id="PTHR19303:SF16">
    <property type="entry name" value="JERKY PROTEIN HOMOLOG-LIKE"/>
    <property type="match status" value="1"/>
</dbReference>
<dbReference type="InterPro" id="IPR004875">
    <property type="entry name" value="DDE_SF_endonuclease_dom"/>
</dbReference>
<dbReference type="Gene3D" id="1.10.10.60">
    <property type="entry name" value="Homeodomain-like"/>
    <property type="match status" value="1"/>
</dbReference>
<dbReference type="InterPro" id="IPR036397">
    <property type="entry name" value="RNaseH_sf"/>
</dbReference>
<dbReference type="RefSeq" id="XP_052130730.1">
    <property type="nucleotide sequence ID" value="XM_052274770.1"/>
</dbReference>
<protein>
    <submittedName>
        <fullName evidence="6">Jerky protein homolog-like</fullName>
    </submittedName>
</protein>
<dbReference type="GO" id="GO:0003677">
    <property type="term" value="F:DNA binding"/>
    <property type="evidence" value="ECO:0007669"/>
    <property type="project" value="UniProtKB-KW"/>
</dbReference>
<dbReference type="Pfam" id="PF03221">
    <property type="entry name" value="HTH_Tnp_Tc5"/>
    <property type="match status" value="1"/>
</dbReference>
<dbReference type="SMART" id="SM00674">
    <property type="entry name" value="CENPB"/>
    <property type="match status" value="1"/>
</dbReference>
<keyword evidence="5" id="KW-1185">Reference proteome</keyword>
<dbReference type="Proteomes" id="UP000504606">
    <property type="component" value="Unplaced"/>
</dbReference>
<dbReference type="SUPFAM" id="SSF46689">
    <property type="entry name" value="Homeodomain-like"/>
    <property type="match status" value="1"/>
</dbReference>
<evidence type="ECO:0000256" key="3">
    <source>
        <dbReference type="SAM" id="MobiDB-lite"/>
    </source>
</evidence>
<dbReference type="PANTHER" id="PTHR19303">
    <property type="entry name" value="TRANSPOSON"/>
    <property type="match status" value="1"/>
</dbReference>
<evidence type="ECO:0000313" key="6">
    <source>
        <dbReference type="RefSeq" id="XP_052130730.1"/>
    </source>
</evidence>
<dbReference type="PROSITE" id="PS51253">
    <property type="entry name" value="HTH_CENPB"/>
    <property type="match status" value="1"/>
</dbReference>
<proteinExistence type="predicted"/>
<feature type="compositionally biased region" description="Basic and acidic residues" evidence="3">
    <location>
        <begin position="497"/>
        <end position="511"/>
    </location>
</feature>
<dbReference type="Gene3D" id="3.30.420.10">
    <property type="entry name" value="Ribonuclease H-like superfamily/Ribonuclease H"/>
    <property type="match status" value="1"/>
</dbReference>
<comment type="subcellular location">
    <subcellularLocation>
        <location evidence="1">Nucleus</location>
    </subcellularLocation>
</comment>
<dbReference type="GO" id="GO:0005634">
    <property type="term" value="C:nucleus"/>
    <property type="evidence" value="ECO:0007669"/>
    <property type="project" value="UniProtKB-SubCell"/>
</dbReference>
<dbReference type="GeneID" id="127751341"/>
<dbReference type="OrthoDB" id="8028904at2759"/>